<dbReference type="KEGG" id="celz:E5225_05990"/>
<sequence>MTTLLQDATGPTGVEAALHRLHPVTATLTPVPTTPAADPHVRARTVDPLPTPARTPRLRLVPAAAPAPRLRAERPLGPPPTVADRVRLVASDRALVAEAADEEPGPEPDVDAGRFAHGVGLACVEVVQGRRPAGQLARWLAPGVLHAVQERAALSRRAGVPTPPRRPQARRVRVCAIDARTAEACLVVDDGTRVRAVALRLEAHRGGWRVTILEIG</sequence>
<proteinExistence type="predicted"/>
<keyword evidence="3" id="KW-1185">Reference proteome</keyword>
<accession>A0A4P7SHL5</accession>
<evidence type="ECO:0000256" key="1">
    <source>
        <dbReference type="SAM" id="MobiDB-lite"/>
    </source>
</evidence>
<organism evidence="2 3">
    <name type="scientific">Cellulomonas shaoxiangyii</name>
    <dbReference type="NCBI Taxonomy" id="2566013"/>
    <lineage>
        <taxon>Bacteria</taxon>
        <taxon>Bacillati</taxon>
        <taxon>Actinomycetota</taxon>
        <taxon>Actinomycetes</taxon>
        <taxon>Micrococcales</taxon>
        <taxon>Cellulomonadaceae</taxon>
        <taxon>Cellulomonas</taxon>
    </lineage>
</organism>
<protein>
    <submittedName>
        <fullName evidence="2">Energy transducer TonB</fullName>
    </submittedName>
</protein>
<gene>
    <name evidence="2" type="ORF">E5225_05990</name>
</gene>
<name>A0A4P7SHL5_9CELL</name>
<dbReference type="OrthoDB" id="3731420at2"/>
<dbReference type="AlphaFoldDB" id="A0A4P7SHL5"/>
<dbReference type="InterPro" id="IPR045596">
    <property type="entry name" value="DUF6459"/>
</dbReference>
<evidence type="ECO:0000313" key="3">
    <source>
        <dbReference type="Proteomes" id="UP000296469"/>
    </source>
</evidence>
<dbReference type="Pfam" id="PF20060">
    <property type="entry name" value="DUF6459"/>
    <property type="match status" value="1"/>
</dbReference>
<dbReference type="RefSeq" id="WP_135975365.1">
    <property type="nucleotide sequence ID" value="NZ_CP039291.1"/>
</dbReference>
<feature type="region of interest" description="Disordered" evidence="1">
    <location>
        <begin position="29"/>
        <end position="54"/>
    </location>
</feature>
<reference evidence="2 3" key="1">
    <citation type="submission" date="2019-04" db="EMBL/GenBank/DDBJ databases">
        <title>Isolation and identification of Cellulomonas shaoxiangyii sp. Nov. isolated from feces of the Tibetan antelopes (Pantholops hodgsonii) in the Qinghai-Tibet plateau of China.</title>
        <authorList>
            <person name="Tian Z."/>
        </authorList>
    </citation>
    <scope>NUCLEOTIDE SEQUENCE [LARGE SCALE GENOMIC DNA]</scope>
    <source>
        <strain evidence="2 3">Z28</strain>
    </source>
</reference>
<evidence type="ECO:0000313" key="2">
    <source>
        <dbReference type="EMBL" id="QCB93171.1"/>
    </source>
</evidence>
<feature type="compositionally biased region" description="Low complexity" evidence="1">
    <location>
        <begin position="29"/>
        <end position="38"/>
    </location>
</feature>
<dbReference type="EMBL" id="CP039291">
    <property type="protein sequence ID" value="QCB93171.1"/>
    <property type="molecule type" value="Genomic_DNA"/>
</dbReference>
<dbReference type="Proteomes" id="UP000296469">
    <property type="component" value="Chromosome"/>
</dbReference>